<organism evidence="3 4">
    <name type="scientific">Novipirellula aureliae</name>
    <dbReference type="NCBI Taxonomy" id="2527966"/>
    <lineage>
        <taxon>Bacteria</taxon>
        <taxon>Pseudomonadati</taxon>
        <taxon>Planctomycetota</taxon>
        <taxon>Planctomycetia</taxon>
        <taxon>Pirellulales</taxon>
        <taxon>Pirellulaceae</taxon>
        <taxon>Novipirellula</taxon>
    </lineage>
</organism>
<name>A0A5C6E7D5_9BACT</name>
<evidence type="ECO:0000259" key="2">
    <source>
        <dbReference type="Pfam" id="PF03724"/>
    </source>
</evidence>
<accession>A0A5C6E7D5</accession>
<reference evidence="3 4" key="1">
    <citation type="submission" date="2019-02" db="EMBL/GenBank/DDBJ databases">
        <title>Deep-cultivation of Planctomycetes and their phenomic and genomic characterization uncovers novel biology.</title>
        <authorList>
            <person name="Wiegand S."/>
            <person name="Jogler M."/>
            <person name="Boedeker C."/>
            <person name="Pinto D."/>
            <person name="Vollmers J."/>
            <person name="Rivas-Marin E."/>
            <person name="Kohn T."/>
            <person name="Peeters S.H."/>
            <person name="Heuer A."/>
            <person name="Rast P."/>
            <person name="Oberbeckmann S."/>
            <person name="Bunk B."/>
            <person name="Jeske O."/>
            <person name="Meyerdierks A."/>
            <person name="Storesund J.E."/>
            <person name="Kallscheuer N."/>
            <person name="Luecker S."/>
            <person name="Lage O.M."/>
            <person name="Pohl T."/>
            <person name="Merkel B.J."/>
            <person name="Hornburger P."/>
            <person name="Mueller R.-W."/>
            <person name="Bruemmer F."/>
            <person name="Labrenz M."/>
            <person name="Spormann A.M."/>
            <person name="Op Den Camp H."/>
            <person name="Overmann J."/>
            <person name="Amann R."/>
            <person name="Jetten M.S.M."/>
            <person name="Mascher T."/>
            <person name="Medema M.H."/>
            <person name="Devos D.P."/>
            <person name="Kaster A.-K."/>
            <person name="Ovreas L."/>
            <person name="Rohde M."/>
            <person name="Galperin M.Y."/>
            <person name="Jogler C."/>
        </authorList>
    </citation>
    <scope>NUCLEOTIDE SEQUENCE [LARGE SCALE GENOMIC DNA]</scope>
    <source>
        <strain evidence="3 4">Q31b</strain>
    </source>
</reference>
<feature type="domain" description="DUF306" evidence="2">
    <location>
        <begin position="341"/>
        <end position="442"/>
    </location>
</feature>
<dbReference type="InterPro" id="IPR053147">
    <property type="entry name" value="Hsp_HslJ-like"/>
</dbReference>
<dbReference type="Gene3D" id="3.40.50.1000">
    <property type="entry name" value="HAD superfamily/HAD-like"/>
    <property type="match status" value="1"/>
</dbReference>
<dbReference type="EMBL" id="SJPY01000003">
    <property type="protein sequence ID" value="TWU43386.1"/>
    <property type="molecule type" value="Genomic_DNA"/>
</dbReference>
<dbReference type="InterPro" id="IPR023214">
    <property type="entry name" value="HAD_sf"/>
</dbReference>
<keyword evidence="1" id="KW-0732">Signal</keyword>
<evidence type="ECO:0000256" key="1">
    <source>
        <dbReference type="SAM" id="SignalP"/>
    </source>
</evidence>
<proteinExistence type="predicted"/>
<dbReference type="InterPro" id="IPR038670">
    <property type="entry name" value="HslJ-like_sf"/>
</dbReference>
<dbReference type="Pfam" id="PF12710">
    <property type="entry name" value="HAD"/>
    <property type="match status" value="1"/>
</dbReference>
<evidence type="ECO:0000313" key="3">
    <source>
        <dbReference type="EMBL" id="TWU43386.1"/>
    </source>
</evidence>
<evidence type="ECO:0000313" key="4">
    <source>
        <dbReference type="Proteomes" id="UP000315471"/>
    </source>
</evidence>
<protein>
    <submittedName>
        <fullName evidence="3">META domain protein</fullName>
    </submittedName>
</protein>
<dbReference type="PANTHER" id="PTHR35535:SF1">
    <property type="entry name" value="HEAT SHOCK PROTEIN HSLJ"/>
    <property type="match status" value="1"/>
</dbReference>
<dbReference type="RefSeq" id="WP_146599823.1">
    <property type="nucleotide sequence ID" value="NZ_SJPY01000003.1"/>
</dbReference>
<gene>
    <name evidence="3" type="ORF">Q31b_24250</name>
</gene>
<dbReference type="Pfam" id="PF03724">
    <property type="entry name" value="META"/>
    <property type="match status" value="1"/>
</dbReference>
<dbReference type="InterPro" id="IPR005184">
    <property type="entry name" value="DUF306_Meta_HslJ"/>
</dbReference>
<dbReference type="PANTHER" id="PTHR35535">
    <property type="entry name" value="HEAT SHOCK PROTEIN HSLJ"/>
    <property type="match status" value="1"/>
</dbReference>
<dbReference type="InterPro" id="IPR036412">
    <property type="entry name" value="HAD-like_sf"/>
</dbReference>
<dbReference type="Proteomes" id="UP000315471">
    <property type="component" value="Unassembled WGS sequence"/>
</dbReference>
<dbReference type="OrthoDB" id="9799365at2"/>
<keyword evidence="4" id="KW-1185">Reference proteome</keyword>
<dbReference type="AlphaFoldDB" id="A0A5C6E7D5"/>
<sequence precursor="true">MKFFCFALLACLNTVMVLAEDPLPSWKEAPAKQSIIDFVQNVTTQGSDSFVPVAERIAVFDNDGTLWCEAPLPNQAVFVLDEIKRLLPEHPEWKQDPAVAALLGGDLAALKSDQYAGLIKLIALTHTGMSPDEYTERVDRWLETARHPRFGCSYTEVIYQPMLELLDYLRANKFETWIVSGGGQEFMRVFAEGTYGIPPQQIIGSHARMKYELVAGKPTLTKTIDTLFVDDKEGKPVAIAEFIGRRPIACFGNSDGDQAMLEYTTIDNPRPSFGLLVHHTDADREYAYDSNPPSSGKLTTALEAAPQRDWVVVDMKKDWNVVFPADGKKENPDNDRSKLLGSWLVEDINHHGVMDIAQTTVQFGDNGKVSGSTCVNRYSGSVQIKNGNLKFGPLATTRRAGPPAMMDQEQRFLRAMESVAAYEFGEPDIVYFLNRNGERTMKLSKQ</sequence>
<dbReference type="Gene3D" id="2.40.128.270">
    <property type="match status" value="1"/>
</dbReference>
<feature type="signal peptide" evidence="1">
    <location>
        <begin position="1"/>
        <end position="19"/>
    </location>
</feature>
<comment type="caution">
    <text evidence="3">The sequence shown here is derived from an EMBL/GenBank/DDBJ whole genome shotgun (WGS) entry which is preliminary data.</text>
</comment>
<feature type="chain" id="PRO_5022695256" evidence="1">
    <location>
        <begin position="20"/>
        <end position="446"/>
    </location>
</feature>
<dbReference type="SUPFAM" id="SSF56784">
    <property type="entry name" value="HAD-like"/>
    <property type="match status" value="1"/>
</dbReference>